<gene>
    <name evidence="1" type="ORF">MMF94_08390</name>
</gene>
<organism evidence="1 2">
    <name type="scientific">Pseudonocardia alaniniphila</name>
    <dbReference type="NCBI Taxonomy" id="75291"/>
    <lineage>
        <taxon>Bacteria</taxon>
        <taxon>Bacillati</taxon>
        <taxon>Actinomycetota</taxon>
        <taxon>Actinomycetes</taxon>
        <taxon>Pseudonocardiales</taxon>
        <taxon>Pseudonocardiaceae</taxon>
        <taxon>Pseudonocardia</taxon>
    </lineage>
</organism>
<sequence>MSVRGRLWQLPLRLPTGAYMLDAGVSKWDADEATAKYLHDFTAGTYPVVTSIEPAQFVKAVSAGEIALGTILLAPFVPGRLAGAGLTAYAAALLGLYVKTPGVRRPGTPFPSKDGIALAKDSWLLGIGLALLFGRASDGGSL</sequence>
<proteinExistence type="predicted"/>
<accession>A0ABS9TB07</accession>
<protein>
    <recommendedName>
        <fullName evidence="3">DoxX-like protein</fullName>
    </recommendedName>
</protein>
<keyword evidence="2" id="KW-1185">Reference proteome</keyword>
<dbReference type="EMBL" id="JAKXMK010000006">
    <property type="protein sequence ID" value="MCH6165697.1"/>
    <property type="molecule type" value="Genomic_DNA"/>
</dbReference>
<name>A0ABS9TB07_9PSEU</name>
<dbReference type="RefSeq" id="WP_241035721.1">
    <property type="nucleotide sequence ID" value="NZ_BAAAJF010000024.1"/>
</dbReference>
<evidence type="ECO:0000313" key="1">
    <source>
        <dbReference type="EMBL" id="MCH6165697.1"/>
    </source>
</evidence>
<evidence type="ECO:0008006" key="3">
    <source>
        <dbReference type="Google" id="ProtNLM"/>
    </source>
</evidence>
<reference evidence="1 2" key="1">
    <citation type="submission" date="2022-03" db="EMBL/GenBank/DDBJ databases">
        <title>Pseudonocardia alaer sp. nov., a novel actinomycete isolated from reed forest soil.</title>
        <authorList>
            <person name="Wang L."/>
        </authorList>
    </citation>
    <scope>NUCLEOTIDE SEQUENCE [LARGE SCALE GENOMIC DNA]</scope>
    <source>
        <strain evidence="1 2">Y-16303</strain>
    </source>
</reference>
<comment type="caution">
    <text evidence="1">The sequence shown here is derived from an EMBL/GenBank/DDBJ whole genome shotgun (WGS) entry which is preliminary data.</text>
</comment>
<evidence type="ECO:0000313" key="2">
    <source>
        <dbReference type="Proteomes" id="UP001299970"/>
    </source>
</evidence>
<dbReference type="Proteomes" id="UP001299970">
    <property type="component" value="Unassembled WGS sequence"/>
</dbReference>